<name>A0A1M5FLK7_9GAMM</name>
<organism evidence="2 3">
    <name type="scientific">Microbulbifer donghaiensis</name>
    <dbReference type="NCBI Taxonomy" id="494016"/>
    <lineage>
        <taxon>Bacteria</taxon>
        <taxon>Pseudomonadati</taxon>
        <taxon>Pseudomonadota</taxon>
        <taxon>Gammaproteobacteria</taxon>
        <taxon>Cellvibrionales</taxon>
        <taxon>Microbulbiferaceae</taxon>
        <taxon>Microbulbifer</taxon>
    </lineage>
</organism>
<dbReference type="EMBL" id="FQVA01000004">
    <property type="protein sequence ID" value="SHF92383.1"/>
    <property type="molecule type" value="Genomic_DNA"/>
</dbReference>
<feature type="region of interest" description="Disordered" evidence="1">
    <location>
        <begin position="214"/>
        <end position="245"/>
    </location>
</feature>
<sequence>MLVNINRVKDLSINESLFDNRVLSREAYLQLLSSKLHDFHEGHSDDPLDLTPYRWPSYLGPINCQWLAHNGNDWLYFESQPLVSGGEIVSWQTAIDDRHYLSCRFVITRSARNAGNPYRIEHRVSKKNFLCLMHQIMNSLNLELSPEAAARRAQIQAQPGASDKPLLGCTPEQIKEAKHVLYMWSGRGYQEEGKNREDDHRANPEDVVAFIDERIKPRPLPNSYPPGEVLKLSPKSFNEEIQTAQ</sequence>
<evidence type="ECO:0000313" key="3">
    <source>
        <dbReference type="Proteomes" id="UP000184170"/>
    </source>
</evidence>
<feature type="compositionally biased region" description="Polar residues" evidence="1">
    <location>
        <begin position="235"/>
        <end position="245"/>
    </location>
</feature>
<evidence type="ECO:0000256" key="1">
    <source>
        <dbReference type="SAM" id="MobiDB-lite"/>
    </source>
</evidence>
<proteinExistence type="predicted"/>
<keyword evidence="3" id="KW-1185">Reference proteome</keyword>
<gene>
    <name evidence="2" type="ORF">SAMN04487965_2964</name>
</gene>
<reference evidence="3" key="1">
    <citation type="submission" date="2016-11" db="EMBL/GenBank/DDBJ databases">
        <authorList>
            <person name="Varghese N."/>
            <person name="Submissions S."/>
        </authorList>
    </citation>
    <scope>NUCLEOTIDE SEQUENCE [LARGE SCALE GENOMIC DNA]</scope>
    <source>
        <strain evidence="3">CGMCC 1.7063</strain>
    </source>
</reference>
<dbReference type="Proteomes" id="UP000184170">
    <property type="component" value="Unassembled WGS sequence"/>
</dbReference>
<dbReference type="AlphaFoldDB" id="A0A1M5FLK7"/>
<evidence type="ECO:0000313" key="2">
    <source>
        <dbReference type="EMBL" id="SHF92383.1"/>
    </source>
</evidence>
<protein>
    <submittedName>
        <fullName evidence="2">Uncharacterized protein</fullName>
    </submittedName>
</protein>
<accession>A0A1M5FLK7</accession>